<proteinExistence type="predicted"/>
<feature type="region of interest" description="Disordered" evidence="1">
    <location>
        <begin position="70"/>
        <end position="116"/>
    </location>
</feature>
<protein>
    <submittedName>
        <fullName evidence="2">Uncharacterized protein</fullName>
    </submittedName>
</protein>
<feature type="compositionally biased region" description="Polar residues" evidence="1">
    <location>
        <begin position="1"/>
        <end position="28"/>
    </location>
</feature>
<organism evidence="2 3">
    <name type="scientific">Ensete ventricosum</name>
    <name type="common">Abyssinian banana</name>
    <name type="synonym">Musa ensete</name>
    <dbReference type="NCBI Taxonomy" id="4639"/>
    <lineage>
        <taxon>Eukaryota</taxon>
        <taxon>Viridiplantae</taxon>
        <taxon>Streptophyta</taxon>
        <taxon>Embryophyta</taxon>
        <taxon>Tracheophyta</taxon>
        <taxon>Spermatophyta</taxon>
        <taxon>Magnoliopsida</taxon>
        <taxon>Liliopsida</taxon>
        <taxon>Zingiberales</taxon>
        <taxon>Musaceae</taxon>
        <taxon>Ensete</taxon>
    </lineage>
</organism>
<name>A0A426YRV4_ENSVE</name>
<evidence type="ECO:0000313" key="3">
    <source>
        <dbReference type="Proteomes" id="UP000287651"/>
    </source>
</evidence>
<gene>
    <name evidence="2" type="ORF">B296_00049163</name>
</gene>
<dbReference type="EMBL" id="AMZH03010589">
    <property type="protein sequence ID" value="RRT54466.1"/>
    <property type="molecule type" value="Genomic_DNA"/>
</dbReference>
<feature type="region of interest" description="Disordered" evidence="1">
    <location>
        <begin position="1"/>
        <end position="42"/>
    </location>
</feature>
<feature type="non-terminal residue" evidence="2">
    <location>
        <position position="1"/>
    </location>
</feature>
<evidence type="ECO:0000256" key="1">
    <source>
        <dbReference type="SAM" id="MobiDB-lite"/>
    </source>
</evidence>
<comment type="caution">
    <text evidence="2">The sequence shown here is derived from an EMBL/GenBank/DDBJ whole genome shotgun (WGS) entry which is preliminary data.</text>
</comment>
<sequence>PTTGQEHQSSNYIQNFYVHQSDPNLQTPHQKRSKESSEMEDAETKWMGIKVHDYIYKSSFGGFVHLEAAVSGHESDRENQKKKEKEKFQRGIKPDIRIQQRSELSFTRPKISAAQP</sequence>
<reference evidence="2 3" key="1">
    <citation type="journal article" date="2014" name="Agronomy (Basel)">
        <title>A Draft Genome Sequence for Ensete ventricosum, the Drought-Tolerant Tree Against Hunger.</title>
        <authorList>
            <person name="Harrison J."/>
            <person name="Moore K.A."/>
            <person name="Paszkiewicz K."/>
            <person name="Jones T."/>
            <person name="Grant M."/>
            <person name="Ambacheew D."/>
            <person name="Muzemil S."/>
            <person name="Studholme D.J."/>
        </authorList>
    </citation>
    <scope>NUCLEOTIDE SEQUENCE [LARGE SCALE GENOMIC DNA]</scope>
</reference>
<evidence type="ECO:0000313" key="2">
    <source>
        <dbReference type="EMBL" id="RRT54466.1"/>
    </source>
</evidence>
<dbReference type="AlphaFoldDB" id="A0A426YRV4"/>
<dbReference type="Proteomes" id="UP000287651">
    <property type="component" value="Unassembled WGS sequence"/>
</dbReference>
<accession>A0A426YRV4</accession>
<feature type="compositionally biased region" description="Basic and acidic residues" evidence="1">
    <location>
        <begin position="73"/>
        <end position="100"/>
    </location>
</feature>